<dbReference type="PANTHER" id="PTHR46733:SF4">
    <property type="entry name" value="HEAT SHOCK PROTEIN 21, CHLOROPLASTIC"/>
    <property type="match status" value="1"/>
</dbReference>
<sequence>MSDENTLTCSERKDAVSETSSRVFQPAADIIESETNYTIVLDVPGAGEDDVEITLEKDQLNIHARVQEPSLEGLELKARGYAIGDYHRTFRLSDGLDRTKIDATVNDGVLTVTLPKAEQSLAQKIEVKRQSVN</sequence>
<dbReference type="Proteomes" id="UP000319976">
    <property type="component" value="Chromosome"/>
</dbReference>
<evidence type="ECO:0000256" key="1">
    <source>
        <dbReference type="ARBA" id="ARBA00023016"/>
    </source>
</evidence>
<dbReference type="EMBL" id="CP036316">
    <property type="protein sequence ID" value="QDT63085.1"/>
    <property type="molecule type" value="Genomic_DNA"/>
</dbReference>
<dbReference type="CDD" id="cd06464">
    <property type="entry name" value="ACD_sHsps-like"/>
    <property type="match status" value="1"/>
</dbReference>
<keyword evidence="7" id="KW-1185">Reference proteome</keyword>
<dbReference type="InterPro" id="IPR008978">
    <property type="entry name" value="HSP20-like_chaperone"/>
</dbReference>
<dbReference type="OrthoDB" id="9792695at2"/>
<dbReference type="RefSeq" id="WP_145259128.1">
    <property type="nucleotide sequence ID" value="NZ_CP036316.1"/>
</dbReference>
<feature type="region of interest" description="Disordered" evidence="4">
    <location>
        <begin position="1"/>
        <end position="20"/>
    </location>
</feature>
<dbReference type="PROSITE" id="PS01031">
    <property type="entry name" value="SHSP"/>
    <property type="match status" value="1"/>
</dbReference>
<protein>
    <submittedName>
        <fullName evidence="6">Spore protein SP21</fullName>
    </submittedName>
</protein>
<proteinExistence type="inferred from homology"/>
<evidence type="ECO:0000256" key="4">
    <source>
        <dbReference type="SAM" id="MobiDB-lite"/>
    </source>
</evidence>
<evidence type="ECO:0000256" key="2">
    <source>
        <dbReference type="PROSITE-ProRule" id="PRU00285"/>
    </source>
</evidence>
<dbReference type="Pfam" id="PF00011">
    <property type="entry name" value="HSP20"/>
    <property type="match status" value="1"/>
</dbReference>
<keyword evidence="1" id="KW-0346">Stress response</keyword>
<dbReference type="InterPro" id="IPR002068">
    <property type="entry name" value="A-crystallin/Hsp20_dom"/>
</dbReference>
<dbReference type="GO" id="GO:0009408">
    <property type="term" value="P:response to heat"/>
    <property type="evidence" value="ECO:0007669"/>
    <property type="project" value="InterPro"/>
</dbReference>
<organism evidence="6 7">
    <name type="scientific">Calycomorphotria hydatis</name>
    <dbReference type="NCBI Taxonomy" id="2528027"/>
    <lineage>
        <taxon>Bacteria</taxon>
        <taxon>Pseudomonadati</taxon>
        <taxon>Planctomycetota</taxon>
        <taxon>Planctomycetia</taxon>
        <taxon>Planctomycetales</taxon>
        <taxon>Planctomycetaceae</taxon>
        <taxon>Calycomorphotria</taxon>
    </lineage>
</organism>
<feature type="domain" description="SHSP" evidence="5">
    <location>
        <begin position="18"/>
        <end position="133"/>
    </location>
</feature>
<reference evidence="6 7" key="1">
    <citation type="submission" date="2019-02" db="EMBL/GenBank/DDBJ databases">
        <title>Deep-cultivation of Planctomycetes and their phenomic and genomic characterization uncovers novel biology.</title>
        <authorList>
            <person name="Wiegand S."/>
            <person name="Jogler M."/>
            <person name="Boedeker C."/>
            <person name="Pinto D."/>
            <person name="Vollmers J."/>
            <person name="Rivas-Marin E."/>
            <person name="Kohn T."/>
            <person name="Peeters S.H."/>
            <person name="Heuer A."/>
            <person name="Rast P."/>
            <person name="Oberbeckmann S."/>
            <person name="Bunk B."/>
            <person name="Jeske O."/>
            <person name="Meyerdierks A."/>
            <person name="Storesund J.E."/>
            <person name="Kallscheuer N."/>
            <person name="Luecker S."/>
            <person name="Lage O.M."/>
            <person name="Pohl T."/>
            <person name="Merkel B.J."/>
            <person name="Hornburger P."/>
            <person name="Mueller R.-W."/>
            <person name="Bruemmer F."/>
            <person name="Labrenz M."/>
            <person name="Spormann A.M."/>
            <person name="Op den Camp H."/>
            <person name="Overmann J."/>
            <person name="Amann R."/>
            <person name="Jetten M.S.M."/>
            <person name="Mascher T."/>
            <person name="Medema M.H."/>
            <person name="Devos D.P."/>
            <person name="Kaster A.-K."/>
            <person name="Ovreas L."/>
            <person name="Rohde M."/>
            <person name="Galperin M.Y."/>
            <person name="Jogler C."/>
        </authorList>
    </citation>
    <scope>NUCLEOTIDE SEQUENCE [LARGE SCALE GENOMIC DNA]</scope>
    <source>
        <strain evidence="6 7">V22</strain>
    </source>
</reference>
<evidence type="ECO:0000313" key="7">
    <source>
        <dbReference type="Proteomes" id="UP000319976"/>
    </source>
</evidence>
<evidence type="ECO:0000259" key="5">
    <source>
        <dbReference type="PROSITE" id="PS01031"/>
    </source>
</evidence>
<evidence type="ECO:0000313" key="6">
    <source>
        <dbReference type="EMBL" id="QDT63085.1"/>
    </source>
</evidence>
<gene>
    <name evidence="6" type="primary">hspA_2</name>
    <name evidence="6" type="ORF">V22_02850</name>
</gene>
<dbReference type="InterPro" id="IPR044587">
    <property type="entry name" value="HSP21-like"/>
</dbReference>
<dbReference type="Gene3D" id="2.60.40.790">
    <property type="match status" value="1"/>
</dbReference>
<dbReference type="SUPFAM" id="SSF49764">
    <property type="entry name" value="HSP20-like chaperones"/>
    <property type="match status" value="1"/>
</dbReference>
<dbReference type="KEGG" id="chya:V22_02850"/>
<dbReference type="PANTHER" id="PTHR46733">
    <property type="entry name" value="26.5 KDA HEAT SHOCK PROTEIN, MITOCHONDRIAL"/>
    <property type="match status" value="1"/>
</dbReference>
<dbReference type="AlphaFoldDB" id="A0A517T3Y7"/>
<accession>A0A517T3Y7</accession>
<evidence type="ECO:0000256" key="3">
    <source>
        <dbReference type="RuleBase" id="RU003616"/>
    </source>
</evidence>
<comment type="similarity">
    <text evidence="2 3">Belongs to the small heat shock protein (HSP20) family.</text>
</comment>
<name>A0A517T3Y7_9PLAN</name>